<dbReference type="SUPFAM" id="SSF52540">
    <property type="entry name" value="P-loop containing nucleoside triphosphate hydrolases"/>
    <property type="match status" value="1"/>
</dbReference>
<dbReference type="Proteomes" id="UP000017980">
    <property type="component" value="Unassembled WGS sequence"/>
</dbReference>
<dbReference type="Gene3D" id="3.40.50.300">
    <property type="entry name" value="P-loop containing nucleotide triphosphate hydrolases"/>
    <property type="match status" value="2"/>
</dbReference>
<reference evidence="2" key="1">
    <citation type="submission" date="2012-11" db="EMBL/GenBank/DDBJ databases">
        <title>Dependencies among metagenomic species, viruses, plasmids and units of genetic variation.</title>
        <authorList>
            <person name="Nielsen H.B."/>
            <person name="Almeida M."/>
            <person name="Juncker A.S."/>
            <person name="Rasmussen S."/>
            <person name="Li J."/>
            <person name="Sunagawa S."/>
            <person name="Plichta D."/>
            <person name="Gautier L."/>
            <person name="Le Chatelier E."/>
            <person name="Peletier E."/>
            <person name="Bonde I."/>
            <person name="Nielsen T."/>
            <person name="Manichanh C."/>
            <person name="Arumugam M."/>
            <person name="Batto J."/>
            <person name="Santos M.B.Q.D."/>
            <person name="Blom N."/>
            <person name="Borruel N."/>
            <person name="Burgdorf K.S."/>
            <person name="Boumezbeur F."/>
            <person name="Casellas F."/>
            <person name="Dore J."/>
            <person name="Guarner F."/>
            <person name="Hansen T."/>
            <person name="Hildebrand F."/>
            <person name="Kaas R.S."/>
            <person name="Kennedy S."/>
            <person name="Kristiansen K."/>
            <person name="Kultima J.R."/>
            <person name="Leonard P."/>
            <person name="Levenez F."/>
            <person name="Lund O."/>
            <person name="Moumen B."/>
            <person name="Le Paslier D."/>
            <person name="Pons N."/>
            <person name="Pedersen O."/>
            <person name="Prifti E."/>
            <person name="Qin J."/>
            <person name="Raes J."/>
            <person name="Tap J."/>
            <person name="Tims S."/>
            <person name="Ussery D.W."/>
            <person name="Yamada T."/>
            <person name="MetaHit consortium"/>
            <person name="Renault P."/>
            <person name="Sicheritz-Ponten T."/>
            <person name="Bork P."/>
            <person name="Wang J."/>
            <person name="Brunak S."/>
            <person name="Ehrlich S.D."/>
        </authorList>
    </citation>
    <scope>NUCLEOTIDE SEQUENCE [LARGE SCALE GENOMIC DNA]</scope>
</reference>
<proteinExistence type="predicted"/>
<feature type="domain" description="NERD" evidence="1">
    <location>
        <begin position="15"/>
        <end position="131"/>
    </location>
</feature>
<dbReference type="EMBL" id="CBBD010000035">
    <property type="protein sequence ID" value="CDA10092.1"/>
    <property type="molecule type" value="Genomic_DNA"/>
</dbReference>
<dbReference type="InterPro" id="IPR011528">
    <property type="entry name" value="NERD"/>
</dbReference>
<dbReference type="RefSeq" id="WP_022071444.1">
    <property type="nucleotide sequence ID" value="NZ_HF999326.1"/>
</dbReference>
<gene>
    <name evidence="2" type="ORF">BN488_01131</name>
</gene>
<dbReference type="AlphaFoldDB" id="R5Y088"/>
<protein>
    <recommendedName>
        <fullName evidence="1">NERD domain-containing protein</fullName>
    </recommendedName>
</protein>
<evidence type="ECO:0000313" key="3">
    <source>
        <dbReference type="Proteomes" id="UP000017980"/>
    </source>
</evidence>
<accession>R5Y088</accession>
<comment type="caution">
    <text evidence="2">The sequence shown here is derived from an EMBL/GenBank/DDBJ whole genome shotgun (WGS) entry which is preliminary data.</text>
</comment>
<evidence type="ECO:0000259" key="1">
    <source>
        <dbReference type="Pfam" id="PF08378"/>
    </source>
</evidence>
<sequence>MSADIFENINPRDKRTEGEEKLLNVLKNSPRFDGWTVFEQPHIDSIKPDFILLNPKKGVIIIEVKDWNLNLGIYESGGYIRGTDGKLHKKDPVEQVETYKNCILKSDLNNSEDFVSKNNDYYGCIETVVYFHGASKEQALSFCSNNTYTKIWTDCDIDNINDINKKLDHRQYTWALEVIQSKYNKDGLLENMVSQLIKNLQYADYNYERKAPFKLVGEQLELAKLKQNSIRRWGGVAGAGKSLVLAEKAARALKKDYRVLILTYNITLRHYLKDLCSQQFGLDDRWKLKQNLSVLYFHEFLKVVAASYCIKLPYNEFDIHNNKDYDFTKDWIKCLENFMELNPLPYELKYDYILIDEGQDFRGDWIRFLEKFYTKKGELFIVYDKAQDLYEHGIWIEDSQETKNIGFRGQPGSLKYSYRMPEEIIEKIGLIRKELGIVGEDILIPKNNSTQISLLSKMEWINCDINSEDDKLNKINSKIKELRENNQLEDITILTTNENTGVDIVKFFMNKGIKVSHVYDINKGKNEKNRRNEKWKFRGGTGRLKVCSYHSYKGWQTPNIILVLDSCGSENIVDIRKNVGNAIFISMSRVKPNSMNGQYSFTCFNYLPEYNFLEKLF</sequence>
<dbReference type="Pfam" id="PF08378">
    <property type="entry name" value="NERD"/>
    <property type="match status" value="1"/>
</dbReference>
<name>R5Y088_9FIRM</name>
<dbReference type="InterPro" id="IPR027417">
    <property type="entry name" value="P-loop_NTPase"/>
</dbReference>
<organism evidence="2 3">
    <name type="scientific">Intestinibacter bartlettii CAG:1329</name>
    <dbReference type="NCBI Taxonomy" id="1263063"/>
    <lineage>
        <taxon>Bacteria</taxon>
        <taxon>Bacillati</taxon>
        <taxon>Bacillota</taxon>
        <taxon>Clostridia</taxon>
        <taxon>Peptostreptococcales</taxon>
        <taxon>Peptostreptococcaceae</taxon>
        <taxon>Intestinibacter</taxon>
    </lineage>
</organism>
<evidence type="ECO:0000313" key="2">
    <source>
        <dbReference type="EMBL" id="CDA10092.1"/>
    </source>
</evidence>